<evidence type="ECO:0000313" key="3">
    <source>
        <dbReference type="Proteomes" id="UP000007254"/>
    </source>
</evidence>
<gene>
    <name evidence="2" type="ordered locus">Spith_2051</name>
</gene>
<evidence type="ECO:0000259" key="1">
    <source>
        <dbReference type="Pfam" id="PF10128"/>
    </source>
</evidence>
<dbReference type="Pfam" id="PF10128">
    <property type="entry name" value="OpcA_G6PD_assem"/>
    <property type="match status" value="1"/>
</dbReference>
<dbReference type="KEGG" id="stq:Spith_2051"/>
<feature type="domain" description="Glucose-6-phosphate dehydrogenase assembly protein OpcA N-terminal" evidence="1">
    <location>
        <begin position="58"/>
        <end position="158"/>
    </location>
</feature>
<organism evidence="2 3">
    <name type="scientific">Winmispira thermophila (strain ATCC 700085 / DSM 6578 / Z-1203)</name>
    <name type="common">Spirochaeta thermophila</name>
    <dbReference type="NCBI Taxonomy" id="869211"/>
    <lineage>
        <taxon>Bacteria</taxon>
        <taxon>Pseudomonadati</taxon>
        <taxon>Spirochaetota</taxon>
        <taxon>Spirochaetia</taxon>
        <taxon>Winmispirales</taxon>
        <taxon>Winmispiraceae</taxon>
        <taxon>Winmispira</taxon>
    </lineage>
</organism>
<dbReference type="Proteomes" id="UP000007254">
    <property type="component" value="Chromosome"/>
</dbReference>
<name>G0GEH1_WINT7</name>
<dbReference type="AlphaFoldDB" id="G0GEH1"/>
<dbReference type="STRING" id="869211.Spith_2051"/>
<evidence type="ECO:0000313" key="2">
    <source>
        <dbReference type="EMBL" id="AEJ62308.1"/>
    </source>
</evidence>
<proteinExistence type="predicted"/>
<dbReference type="RefSeq" id="WP_014625626.1">
    <property type="nucleotide sequence ID" value="NC_017583.1"/>
</dbReference>
<dbReference type="EMBL" id="CP002903">
    <property type="protein sequence ID" value="AEJ62308.1"/>
    <property type="molecule type" value="Genomic_DNA"/>
</dbReference>
<dbReference type="InterPro" id="IPR046801">
    <property type="entry name" value="OpcA_G6PD_N"/>
</dbReference>
<dbReference type="PANTHER" id="PTHR38658:SF1">
    <property type="entry name" value="OXPP CYCLE PROTEIN OPCA-RELATED"/>
    <property type="match status" value="1"/>
</dbReference>
<accession>G0GEH1</accession>
<protein>
    <recommendedName>
        <fullName evidence="1">Glucose-6-phosphate dehydrogenase assembly protein OpcA N-terminal domain-containing protein</fullName>
    </recommendedName>
</protein>
<reference evidence="2 3" key="1">
    <citation type="submission" date="2011-06" db="EMBL/GenBank/DDBJ databases">
        <title>The complete genome of Spirochaeta thermophila DSM 6578.</title>
        <authorList>
            <consortium name="US DOE Joint Genome Institute (JGI-PGF)"/>
            <person name="Lucas S."/>
            <person name="Lapidus A."/>
            <person name="Bruce D."/>
            <person name="Goodwin L."/>
            <person name="Pitluck S."/>
            <person name="Peters L."/>
            <person name="Kyrpides N."/>
            <person name="Mavromatis K."/>
            <person name="Ivanova N."/>
            <person name="Mikailova N."/>
            <person name="Pagani I."/>
            <person name="Chertkov O."/>
            <person name="Detter J.C."/>
            <person name="Tapia R."/>
            <person name="Han C."/>
            <person name="Land M."/>
            <person name="Hauser L."/>
            <person name="Markowitz V."/>
            <person name="Cheng J.-F."/>
            <person name="Hugenholtz P."/>
            <person name="Woyke T."/>
            <person name="Wu D."/>
            <person name="Spring S."/>
            <person name="Merkhoffer B."/>
            <person name="Schneider S."/>
            <person name="Klenk H.-P."/>
            <person name="Eisen J.A."/>
        </authorList>
    </citation>
    <scope>NUCLEOTIDE SEQUENCE [LARGE SCALE GENOMIC DNA]</scope>
    <source>
        <strain evidence="3">ATCC 700085 / DSM 6578 / Z-1203</strain>
    </source>
</reference>
<keyword evidence="3" id="KW-1185">Reference proteome</keyword>
<dbReference type="InterPro" id="IPR004555">
    <property type="entry name" value="G6PDH_assembly_OpcA"/>
</dbReference>
<dbReference type="PANTHER" id="PTHR38658">
    <property type="entry name" value="OXPP CYCLE PROTEIN OPCA-RELATED"/>
    <property type="match status" value="1"/>
</dbReference>
<sequence>MADSVRELFDPETMEARLAELQEAASPGKPREILFTLIVVHDEEGRRQVEQALDGLMGMRAARIIRLDLSPHERTRISLSARCSVDAAKRGVCFQEVIVENGPDDAGCAPGTWGALVVRDLPVVAWWAAPLEGREGLLDVLLDRVDKVLIDSEALEQRGVGLEGFMEGVGRTVPEARGVLADMAWARYRPVRAQVARACGERWRVWREEGARLRVAAPSEAGARLIAGWVCSRLGWGGREPGVGLGWEGGAEEVRVAWEGRGGGREEVRAGAADLPEDAAILAEECENPVSDPLYREALRCAGV</sequence>
<dbReference type="HOGENOM" id="CLU_956166_0_0_12"/>